<dbReference type="EMBL" id="JAPZBT010000003">
    <property type="protein sequence ID" value="KAJ5365149.1"/>
    <property type="molecule type" value="Genomic_DNA"/>
</dbReference>
<name>A0A9W9RUC7_9EURO</name>
<protein>
    <submittedName>
        <fullName evidence="1">Uncharacterized protein</fullName>
    </submittedName>
</protein>
<organism evidence="1 2">
    <name type="scientific">Penicillium concentricum</name>
    <dbReference type="NCBI Taxonomy" id="293559"/>
    <lineage>
        <taxon>Eukaryota</taxon>
        <taxon>Fungi</taxon>
        <taxon>Dikarya</taxon>
        <taxon>Ascomycota</taxon>
        <taxon>Pezizomycotina</taxon>
        <taxon>Eurotiomycetes</taxon>
        <taxon>Eurotiomycetidae</taxon>
        <taxon>Eurotiales</taxon>
        <taxon>Aspergillaceae</taxon>
        <taxon>Penicillium</taxon>
    </lineage>
</organism>
<evidence type="ECO:0000313" key="2">
    <source>
        <dbReference type="Proteomes" id="UP001147752"/>
    </source>
</evidence>
<dbReference type="PANTHER" id="PTHR38795:SF1">
    <property type="entry name" value="DUF6604 DOMAIN-CONTAINING PROTEIN"/>
    <property type="match status" value="1"/>
</dbReference>
<dbReference type="GeneID" id="81464948"/>
<dbReference type="Proteomes" id="UP001147752">
    <property type="component" value="Unassembled WGS sequence"/>
</dbReference>
<accession>A0A9W9RUC7</accession>
<proteinExistence type="predicted"/>
<dbReference type="RefSeq" id="XP_056576616.1">
    <property type="nucleotide sequence ID" value="XM_056725765.1"/>
</dbReference>
<dbReference type="OrthoDB" id="5238236at2759"/>
<dbReference type="AlphaFoldDB" id="A0A9W9RUC7"/>
<dbReference type="PANTHER" id="PTHR38795">
    <property type="entry name" value="DUF6604 DOMAIN-CONTAINING PROTEIN"/>
    <property type="match status" value="1"/>
</dbReference>
<evidence type="ECO:0000313" key="1">
    <source>
        <dbReference type="EMBL" id="KAJ5365149.1"/>
    </source>
</evidence>
<keyword evidence="2" id="KW-1185">Reference proteome</keyword>
<comment type="caution">
    <text evidence="1">The sequence shown here is derived from an EMBL/GenBank/DDBJ whole genome shotgun (WGS) entry which is preliminary data.</text>
</comment>
<reference evidence="1" key="2">
    <citation type="journal article" date="2023" name="IMA Fungus">
        <title>Comparative genomic study of the Penicillium genus elucidates a diverse pangenome and 15 lateral gene transfer events.</title>
        <authorList>
            <person name="Petersen C."/>
            <person name="Sorensen T."/>
            <person name="Nielsen M.R."/>
            <person name="Sondergaard T.E."/>
            <person name="Sorensen J.L."/>
            <person name="Fitzpatrick D.A."/>
            <person name="Frisvad J.C."/>
            <person name="Nielsen K.L."/>
        </authorList>
    </citation>
    <scope>NUCLEOTIDE SEQUENCE</scope>
    <source>
        <strain evidence="1">IBT 3081</strain>
    </source>
</reference>
<sequence>MSAHTLLLKLRLALQGEVAEIAFKYFVTHPTCWLLLTTIKNACADQLCDIFGAGWIEKENQLPWMVGYIFLAASNVDRAANLVAKKRPGQVTSQLMVTAAAVLNSMLESVMGAFTARILSQFHDIHIGGVYESKRNPEIETARERVG</sequence>
<reference evidence="1" key="1">
    <citation type="submission" date="2022-12" db="EMBL/GenBank/DDBJ databases">
        <authorList>
            <person name="Petersen C."/>
        </authorList>
    </citation>
    <scope>NUCLEOTIDE SEQUENCE</scope>
    <source>
        <strain evidence="1">IBT 3081</strain>
    </source>
</reference>
<gene>
    <name evidence="1" type="ORF">N7517_008035</name>
</gene>